<dbReference type="PANTHER" id="PTHR30576:SF4">
    <property type="entry name" value="UNDECAPRENYL-PHOSPHATE GALACTOSE PHOSPHOTRANSFERASE"/>
    <property type="match status" value="1"/>
</dbReference>
<protein>
    <submittedName>
        <fullName evidence="11">Sugar transferase</fullName>
    </submittedName>
</protein>
<dbReference type="EMBL" id="CP040822">
    <property type="protein sequence ID" value="QDL94731.1"/>
    <property type="molecule type" value="Genomic_DNA"/>
</dbReference>
<dbReference type="GO" id="GO:0000271">
    <property type="term" value="P:polysaccharide biosynthetic process"/>
    <property type="evidence" value="ECO:0007669"/>
    <property type="project" value="UniProtKB-KW"/>
</dbReference>
<evidence type="ECO:0000256" key="7">
    <source>
        <dbReference type="ARBA" id="ARBA00023136"/>
    </source>
</evidence>
<dbReference type="InterPro" id="IPR003362">
    <property type="entry name" value="Bact_transf"/>
</dbReference>
<evidence type="ECO:0000256" key="8">
    <source>
        <dbReference type="ARBA" id="ARBA00023169"/>
    </source>
</evidence>
<geneLocation type="plasmid" evidence="12">
    <name>pd4m1d</name>
</geneLocation>
<keyword evidence="7 9" id="KW-0472">Membrane</keyword>
<dbReference type="OrthoDB" id="9808602at2"/>
<dbReference type="GO" id="GO:0005886">
    <property type="term" value="C:plasma membrane"/>
    <property type="evidence" value="ECO:0007669"/>
    <property type="project" value="UniProtKB-SubCell"/>
</dbReference>
<sequence length="227" mass="25646">MIGRDVGEARIDPAKGLFAPSRGTGGRLKRSFDILFSLALILLALPVFLIVPLMILVTDRAPVLFRHERVGRDGRPFACLKFRTMRREADEILARHLAECPAAMREWAEARKLRADPRILGAVGRFLRRTSLDELPQVFNVLRGDMSVVGPRPVVRDELQRYGVHAPLYLSVRPGLTGPWQVGGRNDTSYEQRVSMDADYVRSWSFVEDIRIVLRTAMMMLSGRGAY</sequence>
<keyword evidence="8" id="KW-0270">Exopolysaccharide synthesis</keyword>
<keyword evidence="3" id="KW-1003">Cell membrane</keyword>
<accession>A0A5B8FJC6</accession>
<keyword evidence="11" id="KW-0614">Plasmid</keyword>
<evidence type="ECO:0000256" key="3">
    <source>
        <dbReference type="ARBA" id="ARBA00022475"/>
    </source>
</evidence>
<evidence type="ECO:0000259" key="10">
    <source>
        <dbReference type="Pfam" id="PF02397"/>
    </source>
</evidence>
<evidence type="ECO:0000256" key="6">
    <source>
        <dbReference type="ARBA" id="ARBA00022989"/>
    </source>
</evidence>
<comment type="subcellular location">
    <subcellularLocation>
        <location evidence="1">Cell membrane</location>
    </subcellularLocation>
</comment>
<dbReference type="KEGG" id="ppru:FDP22_22935"/>
<keyword evidence="6 9" id="KW-1133">Transmembrane helix</keyword>
<feature type="domain" description="Bacterial sugar transferase" evidence="10">
    <location>
        <begin position="29"/>
        <end position="221"/>
    </location>
</feature>
<evidence type="ECO:0000256" key="1">
    <source>
        <dbReference type="ARBA" id="ARBA00004236"/>
    </source>
</evidence>
<organism evidence="11 12">
    <name type="scientific">Paroceanicella profunda</name>
    <dbReference type="NCBI Taxonomy" id="2579971"/>
    <lineage>
        <taxon>Bacteria</taxon>
        <taxon>Pseudomonadati</taxon>
        <taxon>Pseudomonadota</taxon>
        <taxon>Alphaproteobacteria</taxon>
        <taxon>Rhodobacterales</taxon>
        <taxon>Paracoccaceae</taxon>
        <taxon>Paroceanicella</taxon>
    </lineage>
</organism>
<keyword evidence="4 11" id="KW-0808">Transferase</keyword>
<evidence type="ECO:0000256" key="5">
    <source>
        <dbReference type="ARBA" id="ARBA00022692"/>
    </source>
</evidence>
<reference evidence="11 12" key="1">
    <citation type="submission" date="2019-06" db="EMBL/GenBank/DDBJ databases">
        <title>Genome sequence of Rhodobacteraceae bacterium D4M1.</title>
        <authorList>
            <person name="Cao J."/>
        </authorList>
    </citation>
    <scope>NUCLEOTIDE SEQUENCE [LARGE SCALE GENOMIC DNA]</scope>
    <source>
        <strain evidence="11 12">D4M1</strain>
        <plasmid evidence="12">pd4m1d</plasmid>
    </source>
</reference>
<dbReference type="Proteomes" id="UP000305888">
    <property type="component" value="Plasmid pD4M1D"/>
</dbReference>
<dbReference type="Pfam" id="PF02397">
    <property type="entry name" value="Bac_transf"/>
    <property type="match status" value="1"/>
</dbReference>
<comment type="similarity">
    <text evidence="2">Belongs to the bacterial sugar transferase family.</text>
</comment>
<evidence type="ECO:0000256" key="9">
    <source>
        <dbReference type="SAM" id="Phobius"/>
    </source>
</evidence>
<keyword evidence="12" id="KW-1185">Reference proteome</keyword>
<feature type="transmembrane region" description="Helical" evidence="9">
    <location>
        <begin position="34"/>
        <end position="57"/>
    </location>
</feature>
<dbReference type="PANTHER" id="PTHR30576">
    <property type="entry name" value="COLANIC BIOSYNTHESIS UDP-GLUCOSE LIPID CARRIER TRANSFERASE"/>
    <property type="match status" value="1"/>
</dbReference>
<proteinExistence type="inferred from homology"/>
<evidence type="ECO:0000256" key="2">
    <source>
        <dbReference type="ARBA" id="ARBA00006464"/>
    </source>
</evidence>
<name>A0A5B8FJC6_9RHOB</name>
<dbReference type="AlphaFoldDB" id="A0A5B8FJC6"/>
<evidence type="ECO:0000256" key="4">
    <source>
        <dbReference type="ARBA" id="ARBA00022679"/>
    </source>
</evidence>
<gene>
    <name evidence="11" type="ORF">FDP22_22935</name>
</gene>
<dbReference type="RefSeq" id="WP_138578698.1">
    <property type="nucleotide sequence ID" value="NZ_CP040822.1"/>
</dbReference>
<dbReference type="GO" id="GO:0016780">
    <property type="term" value="F:phosphotransferase activity, for other substituted phosphate groups"/>
    <property type="evidence" value="ECO:0007669"/>
    <property type="project" value="TreeGrafter"/>
</dbReference>
<evidence type="ECO:0000313" key="12">
    <source>
        <dbReference type="Proteomes" id="UP000305888"/>
    </source>
</evidence>
<evidence type="ECO:0000313" key="11">
    <source>
        <dbReference type="EMBL" id="QDL94731.1"/>
    </source>
</evidence>
<keyword evidence="5 9" id="KW-0812">Transmembrane</keyword>